<dbReference type="SUPFAM" id="SSF53067">
    <property type="entry name" value="Actin-like ATPase domain"/>
    <property type="match status" value="1"/>
</dbReference>
<dbReference type="GO" id="GO:0046167">
    <property type="term" value="P:glycerol-3-phosphate biosynthetic process"/>
    <property type="evidence" value="ECO:0007669"/>
    <property type="project" value="TreeGrafter"/>
</dbReference>
<comment type="caution">
    <text evidence="5">The sequence shown here is derived from an EMBL/GenBank/DDBJ whole genome shotgun (WGS) entry which is preliminary data.</text>
</comment>
<dbReference type="PANTHER" id="PTHR10196">
    <property type="entry name" value="SUGAR KINASE"/>
    <property type="match status" value="1"/>
</dbReference>
<protein>
    <recommendedName>
        <fullName evidence="4">Carbohydrate kinase FGGY C-terminal domain-containing protein</fullName>
    </recommendedName>
</protein>
<dbReference type="GO" id="GO:0006071">
    <property type="term" value="P:glycerol metabolic process"/>
    <property type="evidence" value="ECO:0007669"/>
    <property type="project" value="TreeGrafter"/>
</dbReference>
<evidence type="ECO:0000313" key="6">
    <source>
        <dbReference type="Proteomes" id="UP000792457"/>
    </source>
</evidence>
<dbReference type="AlphaFoldDB" id="A0A8K0P6C7"/>
<proteinExistence type="inferred from homology"/>
<dbReference type="Gene3D" id="3.30.420.40">
    <property type="match status" value="1"/>
</dbReference>
<name>A0A8K0P6C7_LADFU</name>
<evidence type="ECO:0000256" key="2">
    <source>
        <dbReference type="ARBA" id="ARBA00022679"/>
    </source>
</evidence>
<dbReference type="InterPro" id="IPR043129">
    <property type="entry name" value="ATPase_NBD"/>
</dbReference>
<comment type="similarity">
    <text evidence="1">Belongs to the FGGY kinase family.</text>
</comment>
<dbReference type="Proteomes" id="UP000792457">
    <property type="component" value="Unassembled WGS sequence"/>
</dbReference>
<dbReference type="PANTHER" id="PTHR10196:SF68">
    <property type="entry name" value="GLYCEROL KINASE 5-RELATED"/>
    <property type="match status" value="1"/>
</dbReference>
<accession>A0A8K0P6C7</accession>
<evidence type="ECO:0000259" key="4">
    <source>
        <dbReference type="Pfam" id="PF02782"/>
    </source>
</evidence>
<evidence type="ECO:0000256" key="1">
    <source>
        <dbReference type="ARBA" id="ARBA00009156"/>
    </source>
</evidence>
<sequence>MAQRVDGGVSRNDFICQMISDITCLRVERSNSTEASVMGAAHLAGLAAGIWSSVEEVKSHRKIERVFEPNPTTREGLRKSMDKWLKAVDRFRGWYS</sequence>
<feature type="domain" description="Carbohydrate kinase FGGY C-terminal" evidence="4">
    <location>
        <begin position="5"/>
        <end position="48"/>
    </location>
</feature>
<dbReference type="GO" id="GO:0005739">
    <property type="term" value="C:mitochondrion"/>
    <property type="evidence" value="ECO:0007669"/>
    <property type="project" value="TreeGrafter"/>
</dbReference>
<evidence type="ECO:0000256" key="3">
    <source>
        <dbReference type="ARBA" id="ARBA00022777"/>
    </source>
</evidence>
<reference evidence="5" key="2">
    <citation type="submission" date="2017-10" db="EMBL/GenBank/DDBJ databases">
        <title>Ladona fulva Genome sequencing and assembly.</title>
        <authorList>
            <person name="Murali S."/>
            <person name="Richards S."/>
            <person name="Bandaranaike D."/>
            <person name="Bellair M."/>
            <person name="Blankenburg K."/>
            <person name="Chao H."/>
            <person name="Dinh H."/>
            <person name="Doddapaneni H."/>
            <person name="Dugan-Rocha S."/>
            <person name="Elkadiri S."/>
            <person name="Gnanaolivu R."/>
            <person name="Hernandez B."/>
            <person name="Skinner E."/>
            <person name="Javaid M."/>
            <person name="Lee S."/>
            <person name="Li M."/>
            <person name="Ming W."/>
            <person name="Munidasa M."/>
            <person name="Muniz J."/>
            <person name="Nguyen L."/>
            <person name="Hughes D."/>
            <person name="Osuji N."/>
            <person name="Pu L.-L."/>
            <person name="Puazo M."/>
            <person name="Qu C."/>
            <person name="Quiroz J."/>
            <person name="Raj R."/>
            <person name="Weissenberger G."/>
            <person name="Xin Y."/>
            <person name="Zou X."/>
            <person name="Han Y."/>
            <person name="Worley K."/>
            <person name="Muzny D."/>
            <person name="Gibbs R."/>
        </authorList>
    </citation>
    <scope>NUCLEOTIDE SEQUENCE</scope>
    <source>
        <strain evidence="5">Sampled in the wild</strain>
    </source>
</reference>
<dbReference type="Pfam" id="PF02782">
    <property type="entry name" value="FGGY_C"/>
    <property type="match status" value="1"/>
</dbReference>
<dbReference type="GO" id="GO:0016301">
    <property type="term" value="F:kinase activity"/>
    <property type="evidence" value="ECO:0007669"/>
    <property type="project" value="UniProtKB-KW"/>
</dbReference>
<dbReference type="EMBL" id="KZ309198">
    <property type="protein sequence ID" value="KAG8237635.1"/>
    <property type="molecule type" value="Genomic_DNA"/>
</dbReference>
<dbReference type="InterPro" id="IPR018485">
    <property type="entry name" value="FGGY_C"/>
</dbReference>
<organism evidence="5 6">
    <name type="scientific">Ladona fulva</name>
    <name type="common">Scarce chaser dragonfly</name>
    <name type="synonym">Libellula fulva</name>
    <dbReference type="NCBI Taxonomy" id="123851"/>
    <lineage>
        <taxon>Eukaryota</taxon>
        <taxon>Metazoa</taxon>
        <taxon>Ecdysozoa</taxon>
        <taxon>Arthropoda</taxon>
        <taxon>Hexapoda</taxon>
        <taxon>Insecta</taxon>
        <taxon>Pterygota</taxon>
        <taxon>Palaeoptera</taxon>
        <taxon>Odonata</taxon>
        <taxon>Epiprocta</taxon>
        <taxon>Anisoptera</taxon>
        <taxon>Libelluloidea</taxon>
        <taxon>Libellulidae</taxon>
        <taxon>Ladona</taxon>
    </lineage>
</organism>
<keyword evidence="6" id="KW-1185">Reference proteome</keyword>
<evidence type="ECO:0000313" key="5">
    <source>
        <dbReference type="EMBL" id="KAG8237635.1"/>
    </source>
</evidence>
<gene>
    <name evidence="5" type="ORF">J437_LFUL013613</name>
</gene>
<reference evidence="5" key="1">
    <citation type="submission" date="2013-04" db="EMBL/GenBank/DDBJ databases">
        <authorList>
            <person name="Qu J."/>
            <person name="Murali S.C."/>
            <person name="Bandaranaike D."/>
            <person name="Bellair M."/>
            <person name="Blankenburg K."/>
            <person name="Chao H."/>
            <person name="Dinh H."/>
            <person name="Doddapaneni H."/>
            <person name="Downs B."/>
            <person name="Dugan-Rocha S."/>
            <person name="Elkadiri S."/>
            <person name="Gnanaolivu R.D."/>
            <person name="Hernandez B."/>
            <person name="Javaid M."/>
            <person name="Jayaseelan J.C."/>
            <person name="Lee S."/>
            <person name="Li M."/>
            <person name="Ming W."/>
            <person name="Munidasa M."/>
            <person name="Muniz J."/>
            <person name="Nguyen L."/>
            <person name="Ongeri F."/>
            <person name="Osuji N."/>
            <person name="Pu L.-L."/>
            <person name="Puazo M."/>
            <person name="Qu C."/>
            <person name="Quiroz J."/>
            <person name="Raj R."/>
            <person name="Weissenberger G."/>
            <person name="Xin Y."/>
            <person name="Zou X."/>
            <person name="Han Y."/>
            <person name="Richards S."/>
            <person name="Worley K."/>
            <person name="Muzny D."/>
            <person name="Gibbs R."/>
        </authorList>
    </citation>
    <scope>NUCLEOTIDE SEQUENCE</scope>
    <source>
        <strain evidence="5">Sampled in the wild</strain>
    </source>
</reference>
<dbReference type="OrthoDB" id="6278781at2759"/>
<dbReference type="GO" id="GO:0006641">
    <property type="term" value="P:triglyceride metabolic process"/>
    <property type="evidence" value="ECO:0007669"/>
    <property type="project" value="TreeGrafter"/>
</dbReference>
<keyword evidence="2" id="KW-0808">Transferase</keyword>
<keyword evidence="3" id="KW-0418">Kinase</keyword>